<keyword evidence="5" id="KW-1133">Transmembrane helix</keyword>
<accession>A0AAJ1M888</accession>
<dbReference type="SUPFAM" id="SSF63817">
    <property type="entry name" value="Sortase"/>
    <property type="match status" value="1"/>
</dbReference>
<dbReference type="CDD" id="cd06165">
    <property type="entry name" value="Sortase_A"/>
    <property type="match status" value="1"/>
</dbReference>
<evidence type="ECO:0000256" key="3">
    <source>
        <dbReference type="ARBA" id="ARBA00022807"/>
    </source>
</evidence>
<protein>
    <submittedName>
        <fullName evidence="6">Class A sortase</fullName>
    </submittedName>
</protein>
<organism evidence="6 7">
    <name type="scientific">Limosilactobacillus mucosae</name>
    <name type="common">Lactobacillus mucosae</name>
    <dbReference type="NCBI Taxonomy" id="97478"/>
    <lineage>
        <taxon>Bacteria</taxon>
        <taxon>Bacillati</taxon>
        <taxon>Bacillota</taxon>
        <taxon>Bacilli</taxon>
        <taxon>Lactobacillales</taxon>
        <taxon>Lactobacillaceae</taxon>
        <taxon>Limosilactobacillus</taxon>
    </lineage>
</organism>
<evidence type="ECO:0000256" key="2">
    <source>
        <dbReference type="ARBA" id="ARBA00022801"/>
    </source>
</evidence>
<dbReference type="Gene3D" id="2.40.260.10">
    <property type="entry name" value="Sortase"/>
    <property type="match status" value="1"/>
</dbReference>
<evidence type="ECO:0000256" key="1">
    <source>
        <dbReference type="ARBA" id="ARBA00022670"/>
    </source>
</evidence>
<dbReference type="InterPro" id="IPR042007">
    <property type="entry name" value="Sortase_A"/>
</dbReference>
<gene>
    <name evidence="6" type="ORF">PO250_01225</name>
</gene>
<evidence type="ECO:0000313" key="6">
    <source>
        <dbReference type="EMBL" id="MDC2828957.1"/>
    </source>
</evidence>
<keyword evidence="1" id="KW-0645">Protease</keyword>
<keyword evidence="5" id="KW-0812">Transmembrane</keyword>
<dbReference type="RefSeq" id="WP_272225685.1">
    <property type="nucleotide sequence ID" value="NZ_JAQONE010000003.1"/>
</dbReference>
<feature type="active site" description="Acyl-thioester intermediate" evidence="4">
    <location>
        <position position="204"/>
    </location>
</feature>
<proteinExistence type="predicted"/>
<dbReference type="Pfam" id="PF04203">
    <property type="entry name" value="Sortase"/>
    <property type="match status" value="1"/>
</dbReference>
<evidence type="ECO:0000313" key="7">
    <source>
        <dbReference type="Proteomes" id="UP001220670"/>
    </source>
</evidence>
<feature type="transmembrane region" description="Helical" evidence="5">
    <location>
        <begin position="12"/>
        <end position="31"/>
    </location>
</feature>
<keyword evidence="2" id="KW-0378">Hydrolase</keyword>
<feature type="active site" description="Proton donor/acceptor" evidence="4">
    <location>
        <position position="140"/>
    </location>
</feature>
<dbReference type="EMBL" id="JAQONE010000003">
    <property type="protein sequence ID" value="MDC2828957.1"/>
    <property type="molecule type" value="Genomic_DNA"/>
</dbReference>
<dbReference type="InterPro" id="IPR023365">
    <property type="entry name" value="Sortase_dom-sf"/>
</dbReference>
<keyword evidence="5" id="KW-0472">Membrane</keyword>
<dbReference type="InterPro" id="IPR005754">
    <property type="entry name" value="Sortase"/>
</dbReference>
<keyword evidence="3" id="KW-0788">Thiol protease</keyword>
<evidence type="ECO:0000256" key="5">
    <source>
        <dbReference type="SAM" id="Phobius"/>
    </source>
</evidence>
<dbReference type="NCBIfam" id="TIGR01076">
    <property type="entry name" value="sortase_fam"/>
    <property type="match status" value="1"/>
</dbReference>
<name>A0AAJ1M888_LIMMU</name>
<dbReference type="Proteomes" id="UP001220670">
    <property type="component" value="Unassembled WGS sequence"/>
</dbReference>
<comment type="caution">
    <text evidence="6">The sequence shown here is derived from an EMBL/GenBank/DDBJ whole genome shotgun (WGS) entry which is preliminary data.</text>
</comment>
<dbReference type="AlphaFoldDB" id="A0AAJ1M888"/>
<reference evidence="6" key="1">
    <citation type="submission" date="2023-01" db="EMBL/GenBank/DDBJ databases">
        <title>Genome analysis of 13 Lactobacillus isolated from gut of wild boar.</title>
        <authorList>
            <person name="Papp P."/>
            <person name="Libisch B."/>
            <person name="Nagy T."/>
            <person name="Olasz F."/>
        </authorList>
    </citation>
    <scope>NUCLEOTIDE SEQUENCE</scope>
    <source>
        <strain evidence="6">F146</strain>
    </source>
</reference>
<feature type="transmembrane region" description="Helical" evidence="5">
    <location>
        <begin position="275"/>
        <end position="295"/>
    </location>
</feature>
<evidence type="ECO:0000256" key="4">
    <source>
        <dbReference type="PIRSR" id="PIRSR605754-1"/>
    </source>
</evidence>
<dbReference type="GO" id="GO:0008234">
    <property type="term" value="F:cysteine-type peptidase activity"/>
    <property type="evidence" value="ECO:0007669"/>
    <property type="project" value="UniProtKB-KW"/>
</dbReference>
<sequence length="297" mass="32947">MRKNAKEKLKRTLKCLLMGIIFAIGAVMVFVNSGIGHSYIVRSNAEKVSRNLTAKQAIKNAKKSTSYDVTKTKPVTAKTLFNASHYPALPIGRMSIPAVNIHNPVFKGFGTQGQNLSYGVCTVLPDRTLGSENNYVLAGHYMGNYGPAILDNLHLAKTGDVVYVTDMTQIYAYRIEKLTLALDPHQVSVEDNIPGQSSITLITCSDFDIAKYGYGKHRTVAQGTLFAKYPATKANLIKYELANRNVSNNQPQPQHKTAVSRIQNSPLQRCTLSQIIRIFAIIWVVSMIMLITIIWKE</sequence>
<dbReference type="GO" id="GO:0006508">
    <property type="term" value="P:proteolysis"/>
    <property type="evidence" value="ECO:0007669"/>
    <property type="project" value="UniProtKB-KW"/>
</dbReference>